<evidence type="ECO:0000313" key="1">
    <source>
        <dbReference type="Ensembl" id="ENSMFAP00000063198.1"/>
    </source>
</evidence>
<accession>A0A7N9IH72</accession>
<reference evidence="1" key="2">
    <citation type="submission" date="2025-08" db="UniProtKB">
        <authorList>
            <consortium name="Ensembl"/>
        </authorList>
    </citation>
    <scope>IDENTIFICATION</scope>
</reference>
<name>A0A7N9IH72_MACFA</name>
<evidence type="ECO:0000313" key="2">
    <source>
        <dbReference type="Proteomes" id="UP000233100"/>
    </source>
</evidence>
<dbReference type="Proteomes" id="UP000233100">
    <property type="component" value="Chromosome 2"/>
</dbReference>
<organism evidence="1 2">
    <name type="scientific">Macaca fascicularis</name>
    <name type="common">Crab-eating macaque</name>
    <name type="synonym">Cynomolgus monkey</name>
    <dbReference type="NCBI Taxonomy" id="9541"/>
    <lineage>
        <taxon>Eukaryota</taxon>
        <taxon>Metazoa</taxon>
        <taxon>Chordata</taxon>
        <taxon>Craniata</taxon>
        <taxon>Vertebrata</taxon>
        <taxon>Euteleostomi</taxon>
        <taxon>Mammalia</taxon>
        <taxon>Eutheria</taxon>
        <taxon>Euarchontoglires</taxon>
        <taxon>Primates</taxon>
        <taxon>Haplorrhini</taxon>
        <taxon>Catarrhini</taxon>
        <taxon>Cercopithecidae</taxon>
        <taxon>Cercopithecinae</taxon>
        <taxon>Macaca</taxon>
    </lineage>
</organism>
<reference evidence="1" key="3">
    <citation type="submission" date="2025-09" db="UniProtKB">
        <authorList>
            <consortium name="Ensembl"/>
        </authorList>
    </citation>
    <scope>IDENTIFICATION</scope>
</reference>
<proteinExistence type="predicted"/>
<dbReference type="AlphaFoldDB" id="A0A7N9IH72"/>
<sequence>MRQNFVAQFLQLLKRWLWAMQSGVVELGPFCRPMPLQALQFSVHLINLLSILLRCNSFARIQKTVADQTGSRPPNSDHDLFLVQVWLWELLWSCFLVQPLNWLSYKIHFSLHVTIRLRNGLLLLRRIKDYTSKQ</sequence>
<dbReference type="Ensembl" id="ENSMFAT00000093745.1">
    <property type="protein sequence ID" value="ENSMFAP00000063198.1"/>
    <property type="gene ID" value="ENSMFAG00000051869.1"/>
</dbReference>
<keyword evidence="2" id="KW-1185">Reference proteome</keyword>
<protein>
    <submittedName>
        <fullName evidence="1">Uncharacterized protein</fullName>
    </submittedName>
</protein>
<reference evidence="1 2" key="1">
    <citation type="submission" date="2013-03" db="EMBL/GenBank/DDBJ databases">
        <authorList>
            <person name="Warren W."/>
            <person name="Wilson R.K."/>
        </authorList>
    </citation>
    <scope>NUCLEOTIDE SEQUENCE</scope>
</reference>
<dbReference type="GeneTree" id="ENSGT00940000163244"/>